<dbReference type="InterPro" id="IPR036942">
    <property type="entry name" value="Beta-barrel_TonB_sf"/>
</dbReference>
<dbReference type="Pfam" id="PF00593">
    <property type="entry name" value="TonB_dep_Rec_b-barrel"/>
    <property type="match status" value="1"/>
</dbReference>
<dbReference type="GO" id="GO:0009279">
    <property type="term" value="C:cell outer membrane"/>
    <property type="evidence" value="ECO:0007669"/>
    <property type="project" value="UniProtKB-SubCell"/>
</dbReference>
<dbReference type="Proteomes" id="UP000075816">
    <property type="component" value="Unassembled WGS sequence"/>
</dbReference>
<evidence type="ECO:0000259" key="12">
    <source>
        <dbReference type="Pfam" id="PF07715"/>
    </source>
</evidence>
<dbReference type="InterPro" id="IPR012910">
    <property type="entry name" value="Plug_dom"/>
</dbReference>
<evidence type="ECO:0000259" key="11">
    <source>
        <dbReference type="Pfam" id="PF00593"/>
    </source>
</evidence>
<dbReference type="PROSITE" id="PS52016">
    <property type="entry name" value="TONB_DEPENDENT_REC_3"/>
    <property type="match status" value="1"/>
</dbReference>
<dbReference type="Gene3D" id="2.40.170.20">
    <property type="entry name" value="TonB-dependent receptor, beta-barrel domain"/>
    <property type="match status" value="1"/>
</dbReference>
<feature type="signal peptide" evidence="10">
    <location>
        <begin position="1"/>
        <end position="21"/>
    </location>
</feature>
<dbReference type="Gene3D" id="2.170.130.10">
    <property type="entry name" value="TonB-dependent receptor, plug domain"/>
    <property type="match status" value="1"/>
</dbReference>
<dbReference type="PANTHER" id="PTHR30069:SF27">
    <property type="entry name" value="BLL4766 PROTEIN"/>
    <property type="match status" value="1"/>
</dbReference>
<feature type="chain" id="PRO_5007835794" evidence="10">
    <location>
        <begin position="22"/>
        <end position="664"/>
    </location>
</feature>
<dbReference type="SUPFAM" id="SSF56935">
    <property type="entry name" value="Porins"/>
    <property type="match status" value="1"/>
</dbReference>
<keyword evidence="10" id="KW-0732">Signal</keyword>
<keyword evidence="3 8" id="KW-1134">Transmembrane beta strand</keyword>
<evidence type="ECO:0000256" key="10">
    <source>
        <dbReference type="SAM" id="SignalP"/>
    </source>
</evidence>
<accession>A0A162JBB0</accession>
<comment type="subcellular location">
    <subcellularLocation>
        <location evidence="1 8">Cell outer membrane</location>
        <topology evidence="1 8">Multi-pass membrane protein</topology>
    </subcellularLocation>
</comment>
<dbReference type="InterPro" id="IPR039426">
    <property type="entry name" value="TonB-dep_rcpt-like"/>
</dbReference>
<comment type="caution">
    <text evidence="13">The sequence shown here is derived from an EMBL/GenBank/DDBJ whole genome shotgun (WGS) entry which is preliminary data.</text>
</comment>
<comment type="similarity">
    <text evidence="8 9">Belongs to the TonB-dependent receptor family.</text>
</comment>
<reference evidence="13 14" key="1">
    <citation type="submission" date="2016-03" db="EMBL/GenBank/DDBJ databases">
        <title>Comparative genomics of human isolates of Fusobacterium necrophorum.</title>
        <authorList>
            <person name="Jensen A."/>
            <person name="Bank S."/>
            <person name="Andersen P.S."/>
            <person name="Kristensen L.H."/>
            <person name="Prag J."/>
        </authorList>
    </citation>
    <scope>NUCLEOTIDE SEQUENCE [LARGE SCALE GENOMIC DNA]</scope>
    <source>
        <strain evidence="13 14">LS_1264</strain>
    </source>
</reference>
<evidence type="ECO:0000313" key="14">
    <source>
        <dbReference type="Proteomes" id="UP000075816"/>
    </source>
</evidence>
<gene>
    <name evidence="13" type="ORF">A2J07_01715</name>
</gene>
<dbReference type="GO" id="GO:0044718">
    <property type="term" value="P:siderophore transmembrane transport"/>
    <property type="evidence" value="ECO:0007669"/>
    <property type="project" value="TreeGrafter"/>
</dbReference>
<evidence type="ECO:0000256" key="8">
    <source>
        <dbReference type="PROSITE-ProRule" id="PRU01360"/>
    </source>
</evidence>
<evidence type="ECO:0000256" key="9">
    <source>
        <dbReference type="RuleBase" id="RU003357"/>
    </source>
</evidence>
<evidence type="ECO:0000256" key="6">
    <source>
        <dbReference type="ARBA" id="ARBA00023136"/>
    </source>
</evidence>
<dbReference type="InterPro" id="IPR037066">
    <property type="entry name" value="Plug_dom_sf"/>
</dbReference>
<sequence length="664" mass="76182">MKKNFYLLSIFMLATVQTVFGKEDPTVTLEQTIVSMDSFGSSPHRTAKNVRVVTKEEIKEKGALNVEDALKGIPGLLIRNLDGAPPVIDLRGAGMASSLTSTLLLLNGVPLSGVRVFDVNSIPVSEIERIEIIQGGGALMYGDGAAGGVVNIITQTMKNKKYYGNVDLEYGSWKTGRIHLGIGGQMNKNFSLQASYSGYSSMDWRDRAHGIDMMSGKTFDYRHKKDRKDSFWLSGKKEGKDQSIELRYSHMKSKDYFTTFLNKKQYEENPKQAGMTGNYIEDVTDIWNLSYHKKWSDKLDFLLYGGYHHGKNENQHFLMEEYFVTPQIKYLYGNNSYVIVGGDIRNGKREWKDTFLLNGKKAPNDTRKSKALYLMNKIGIKNWEFTQGYRRERVNYDYTSKVYGPVWNLLEANPVSSTSSNNNSFELGVNYLYSDSGNLYFNYTNSMRTPSIGDMEAWAGDVKTKKDSIYELGWRDYLANTLFSTSIFWMDTRNEVYYDKTGLYQVKTRNFDGKTRRRGAQISLIHYLDKLSLRENISYIHPKIESGIYQGKTFPAVPKWIVNLGASYHVTEQFHINTDVYYQSKAYADDDFKNEFSKENSYTTWDLHLSYHFQNGMEIYGGAKNLFDKKYAHSVAIMRSPFASQKVYHPANGRNVYVGFKYRF</sequence>
<dbReference type="RefSeq" id="WP_005959586.1">
    <property type="nucleotide sequence ID" value="NZ_CAXOUM010000027.1"/>
</dbReference>
<dbReference type="eggNOG" id="COG4772">
    <property type="taxonomic scope" value="Bacteria"/>
</dbReference>
<dbReference type="PANTHER" id="PTHR30069">
    <property type="entry name" value="TONB-DEPENDENT OUTER MEMBRANE RECEPTOR"/>
    <property type="match status" value="1"/>
</dbReference>
<keyword evidence="7 8" id="KW-0998">Cell outer membrane</keyword>
<proteinExistence type="inferred from homology"/>
<evidence type="ECO:0000256" key="2">
    <source>
        <dbReference type="ARBA" id="ARBA00022448"/>
    </source>
</evidence>
<evidence type="ECO:0000313" key="13">
    <source>
        <dbReference type="EMBL" id="KYL05478.1"/>
    </source>
</evidence>
<feature type="domain" description="TonB-dependent receptor plug" evidence="12">
    <location>
        <begin position="45"/>
        <end position="149"/>
    </location>
</feature>
<evidence type="ECO:0000256" key="1">
    <source>
        <dbReference type="ARBA" id="ARBA00004571"/>
    </source>
</evidence>
<evidence type="ECO:0000256" key="4">
    <source>
        <dbReference type="ARBA" id="ARBA00022692"/>
    </source>
</evidence>
<evidence type="ECO:0000256" key="7">
    <source>
        <dbReference type="ARBA" id="ARBA00023237"/>
    </source>
</evidence>
<evidence type="ECO:0000256" key="3">
    <source>
        <dbReference type="ARBA" id="ARBA00022452"/>
    </source>
</evidence>
<organism evidence="13 14">
    <name type="scientific">Fusobacterium necrophorum subsp. funduliforme</name>
    <dbReference type="NCBI Taxonomy" id="143387"/>
    <lineage>
        <taxon>Bacteria</taxon>
        <taxon>Fusobacteriati</taxon>
        <taxon>Fusobacteriota</taxon>
        <taxon>Fusobacteriia</taxon>
        <taxon>Fusobacteriales</taxon>
        <taxon>Fusobacteriaceae</taxon>
        <taxon>Fusobacterium</taxon>
    </lineage>
</organism>
<keyword evidence="2 8" id="KW-0813">Transport</keyword>
<dbReference type="InterPro" id="IPR000531">
    <property type="entry name" value="Beta-barrel_TonB"/>
</dbReference>
<keyword evidence="13" id="KW-0675">Receptor</keyword>
<protein>
    <submittedName>
        <fullName evidence="13">Hemin receptor</fullName>
    </submittedName>
</protein>
<keyword evidence="5 9" id="KW-0798">TonB box</keyword>
<evidence type="ECO:0000256" key="5">
    <source>
        <dbReference type="ARBA" id="ARBA00023077"/>
    </source>
</evidence>
<dbReference type="EMBL" id="LVEA01000001">
    <property type="protein sequence ID" value="KYL05478.1"/>
    <property type="molecule type" value="Genomic_DNA"/>
</dbReference>
<keyword evidence="6 8" id="KW-0472">Membrane</keyword>
<name>A0A162JBB0_9FUSO</name>
<dbReference type="AlphaFoldDB" id="A0A162JBB0"/>
<feature type="domain" description="TonB-dependent receptor-like beta-barrel" evidence="11">
    <location>
        <begin position="218"/>
        <end position="626"/>
    </location>
</feature>
<dbReference type="GO" id="GO:0015344">
    <property type="term" value="F:siderophore uptake transmembrane transporter activity"/>
    <property type="evidence" value="ECO:0007669"/>
    <property type="project" value="TreeGrafter"/>
</dbReference>
<keyword evidence="4 8" id="KW-0812">Transmembrane</keyword>
<dbReference type="Pfam" id="PF07715">
    <property type="entry name" value="Plug"/>
    <property type="match status" value="1"/>
</dbReference>
<dbReference type="CDD" id="cd01347">
    <property type="entry name" value="ligand_gated_channel"/>
    <property type="match status" value="1"/>
</dbReference>